<dbReference type="PANTHER" id="PTHR35617">
    <property type="entry name" value="PHAGE_INTEGRASE DOMAIN-CONTAINING PROTEIN"/>
    <property type="match status" value="1"/>
</dbReference>
<name>A0ABQ8L855_LABRO</name>
<sequence length="534" mass="58115">MTAAHKHKLKSRPDPLSSSTVIVPPFILLDLLHGTRDQSRDILTLSQHYEPKINPVVNSRCYKSENRITAQSGNKSAEKKIQQRTSDSYQALSTRAAFFSKKPWLTATASRSGPSTSGYEAGAMCMEEEREELCNVLPGASPQAASPACSPMECSDDFESSSQYGLDLLFGAPAEEKAGSAASEGGREASEADAAAELTALAAECQSVADAEMAAALQRAAKEIGVVWVPPPSPEPSRLDDWCLGVDEIMESPSVGSILIYQLPVPHHPRWRSGEGVYGGPPGGESGCDALVPAKRHLLEGTPETPVRSVFICSCSKGLCDPWSSCIRPGDPDPELLQELHSSICIHLSASTLKVHVAAISANHDMVGGRLVGKHDLVIRFLRGARRLNPPRPHLIPSWDLAVVLQGLQQDPFEPFQSVELNALSLKIALLTVLTSVKRVDLQALFINSSCSESSPRPRYMPKVPTTPFRDQVVTLQAISSQENDPNLTLLCPVCALRIYMERTQPFRRSEQLCYGEQQKQRISHWLVDGVELA</sequence>
<dbReference type="Proteomes" id="UP000830375">
    <property type="component" value="Unassembled WGS sequence"/>
</dbReference>
<dbReference type="PANTHER" id="PTHR35617:SF3">
    <property type="entry name" value="CORE-BINDING (CB) DOMAIN-CONTAINING PROTEIN"/>
    <property type="match status" value="1"/>
</dbReference>
<proteinExistence type="predicted"/>
<protein>
    <submittedName>
        <fullName evidence="1">G1/S-specific cyclin-E1</fullName>
    </submittedName>
</protein>
<evidence type="ECO:0000313" key="2">
    <source>
        <dbReference type="Proteomes" id="UP000830375"/>
    </source>
</evidence>
<organism evidence="1 2">
    <name type="scientific">Labeo rohita</name>
    <name type="common">Indian major carp</name>
    <name type="synonym">Cyprinus rohita</name>
    <dbReference type="NCBI Taxonomy" id="84645"/>
    <lineage>
        <taxon>Eukaryota</taxon>
        <taxon>Metazoa</taxon>
        <taxon>Chordata</taxon>
        <taxon>Craniata</taxon>
        <taxon>Vertebrata</taxon>
        <taxon>Euteleostomi</taxon>
        <taxon>Actinopterygii</taxon>
        <taxon>Neopterygii</taxon>
        <taxon>Teleostei</taxon>
        <taxon>Ostariophysi</taxon>
        <taxon>Cypriniformes</taxon>
        <taxon>Cyprinidae</taxon>
        <taxon>Labeoninae</taxon>
        <taxon>Labeonini</taxon>
        <taxon>Labeo</taxon>
    </lineage>
</organism>
<gene>
    <name evidence="1" type="ORF">H4Q32_023833</name>
</gene>
<accession>A0ABQ8L855</accession>
<reference evidence="1 2" key="1">
    <citation type="submission" date="2022-01" db="EMBL/GenBank/DDBJ databases">
        <title>A high-quality chromosome-level genome assembly of rohu carp, Labeo rohita.</title>
        <authorList>
            <person name="Arick M.A. II"/>
            <person name="Hsu C.-Y."/>
            <person name="Magbanua Z."/>
            <person name="Pechanova O."/>
            <person name="Grover C."/>
            <person name="Miller E."/>
            <person name="Thrash A."/>
            <person name="Ezzel L."/>
            <person name="Alam S."/>
            <person name="Benzie J."/>
            <person name="Hamilton M."/>
            <person name="Karsi A."/>
            <person name="Lawrence M.L."/>
            <person name="Peterson D.G."/>
        </authorList>
    </citation>
    <scope>NUCLEOTIDE SEQUENCE [LARGE SCALE GENOMIC DNA]</scope>
    <source>
        <strain evidence="2">BAU-BD-2019</strain>
        <tissue evidence="1">Blood</tissue>
    </source>
</reference>
<keyword evidence="2" id="KW-1185">Reference proteome</keyword>
<evidence type="ECO:0000313" key="1">
    <source>
        <dbReference type="EMBL" id="KAI2646122.1"/>
    </source>
</evidence>
<comment type="caution">
    <text evidence="1">The sequence shown here is derived from an EMBL/GenBank/DDBJ whole genome shotgun (WGS) entry which is preliminary data.</text>
</comment>
<dbReference type="EMBL" id="JACTAM010001863">
    <property type="protein sequence ID" value="KAI2646122.1"/>
    <property type="molecule type" value="Genomic_DNA"/>
</dbReference>